<feature type="non-terminal residue" evidence="1">
    <location>
        <position position="1"/>
    </location>
</feature>
<organism evidence="1">
    <name type="scientific">marine sediment metagenome</name>
    <dbReference type="NCBI Taxonomy" id="412755"/>
    <lineage>
        <taxon>unclassified sequences</taxon>
        <taxon>metagenomes</taxon>
        <taxon>ecological metagenomes</taxon>
    </lineage>
</organism>
<comment type="caution">
    <text evidence="1">The sequence shown here is derived from an EMBL/GenBank/DDBJ whole genome shotgun (WGS) entry which is preliminary data.</text>
</comment>
<accession>X0XYD1</accession>
<reference evidence="1" key="1">
    <citation type="journal article" date="2014" name="Front. Microbiol.">
        <title>High frequency of phylogenetically diverse reductive dehalogenase-homologous genes in deep subseafloor sedimentary metagenomes.</title>
        <authorList>
            <person name="Kawai M."/>
            <person name="Futagami T."/>
            <person name="Toyoda A."/>
            <person name="Takaki Y."/>
            <person name="Nishi S."/>
            <person name="Hori S."/>
            <person name="Arai W."/>
            <person name="Tsubouchi T."/>
            <person name="Morono Y."/>
            <person name="Uchiyama I."/>
            <person name="Ito T."/>
            <person name="Fujiyama A."/>
            <person name="Inagaki F."/>
            <person name="Takami H."/>
        </authorList>
    </citation>
    <scope>NUCLEOTIDE SEQUENCE</scope>
    <source>
        <strain evidence="1">Expedition CK06-06</strain>
    </source>
</reference>
<evidence type="ECO:0000313" key="1">
    <source>
        <dbReference type="EMBL" id="GAG41578.1"/>
    </source>
</evidence>
<dbReference type="EMBL" id="BARS01043739">
    <property type="protein sequence ID" value="GAG41578.1"/>
    <property type="molecule type" value="Genomic_DNA"/>
</dbReference>
<sequence length="47" mass="5089">LQEFAAQGVNLANVNMISIGFGDKNNLQAGGSGMVFFDDIRLYRPAQ</sequence>
<proteinExistence type="predicted"/>
<name>X0XYD1_9ZZZZ</name>
<dbReference type="AlphaFoldDB" id="X0XYD1"/>
<gene>
    <name evidence="1" type="ORF">S01H1_66171</name>
</gene>
<protein>
    <submittedName>
        <fullName evidence="1">Uncharacterized protein</fullName>
    </submittedName>
</protein>